<dbReference type="Proteomes" id="UP000094444">
    <property type="component" value="Unassembled WGS sequence"/>
</dbReference>
<protein>
    <recommendedName>
        <fullName evidence="3">Dockerin type 1</fullName>
    </recommendedName>
</protein>
<name>A0A2P5I0W7_DIAHE</name>
<dbReference type="OrthoDB" id="9978204at2759"/>
<evidence type="ECO:0008006" key="3">
    <source>
        <dbReference type="Google" id="ProtNLM"/>
    </source>
</evidence>
<organism evidence="1 2">
    <name type="scientific">Diaporthe helianthi</name>
    <dbReference type="NCBI Taxonomy" id="158607"/>
    <lineage>
        <taxon>Eukaryota</taxon>
        <taxon>Fungi</taxon>
        <taxon>Dikarya</taxon>
        <taxon>Ascomycota</taxon>
        <taxon>Pezizomycotina</taxon>
        <taxon>Sordariomycetes</taxon>
        <taxon>Sordariomycetidae</taxon>
        <taxon>Diaporthales</taxon>
        <taxon>Diaporthaceae</taxon>
        <taxon>Diaporthe</taxon>
    </lineage>
</organism>
<dbReference type="AlphaFoldDB" id="A0A2P5I0W7"/>
<reference evidence="1" key="1">
    <citation type="submission" date="2017-09" db="EMBL/GenBank/DDBJ databases">
        <title>Polyketide synthases of a Diaporthe helianthi virulent isolate.</title>
        <authorList>
            <person name="Baroncelli R."/>
        </authorList>
    </citation>
    <scope>NUCLEOTIDE SEQUENCE [LARGE SCALE GENOMIC DNA]</scope>
    <source>
        <strain evidence="1">7/96</strain>
    </source>
</reference>
<keyword evidence="2" id="KW-1185">Reference proteome</keyword>
<gene>
    <name evidence="1" type="ORF">DHEL01_v205483</name>
</gene>
<dbReference type="InParanoid" id="A0A2P5I0W7"/>
<dbReference type="EMBL" id="MAVT02000405">
    <property type="protein sequence ID" value="POS76124.1"/>
    <property type="molecule type" value="Genomic_DNA"/>
</dbReference>
<accession>A0A2P5I0W7</accession>
<proteinExistence type="predicted"/>
<dbReference type="Pfam" id="PF15892">
    <property type="entry name" value="BNR_4"/>
    <property type="match status" value="1"/>
</dbReference>
<comment type="caution">
    <text evidence="1">The sequence shown here is derived from an EMBL/GenBank/DDBJ whole genome shotgun (WGS) entry which is preliminary data.</text>
</comment>
<sequence length="354" mass="39637">MLLDPEVSVLGADPAHRNHAINWYAFQQDAITSCLGWQYAVFYSALSPGLAPEPLFVHLARRQLPSGPWQTIVFQDYPQTADDGHNTVQIGICPGDGTIHLSYDHHCDVLRYRYSIRGVAQDPAAFNWSPSLFTTTLDYLPGIPSTHKHFSYVTYPRLGALGDSTMFMSLRDGKAGLGSDHLYLYRSSTGFWEFVGTPLTGVQSNPYVHGWDFRDGRLHVTWVYRAFVHYEGWDDPKDTKHKQQAGPNGAENNHDICYAYSEDLGYTWKNGQDKVIADLRKGETINNSSEGIVAFDIPKGSGLMNQEAQAVDQDGGVHILNRDTLDGMNVWRHYYRAPEGALPCLNQNPLLTGK</sequence>
<evidence type="ECO:0000313" key="1">
    <source>
        <dbReference type="EMBL" id="POS76124.1"/>
    </source>
</evidence>
<evidence type="ECO:0000313" key="2">
    <source>
        <dbReference type="Proteomes" id="UP000094444"/>
    </source>
</evidence>